<organism evidence="2 3">
    <name type="scientific">Candidatus Collierbacteria bacterium GW2011_GWA1_44_12</name>
    <dbReference type="NCBI Taxonomy" id="1618376"/>
    <lineage>
        <taxon>Bacteria</taxon>
        <taxon>Candidatus Collieribacteriota</taxon>
    </lineage>
</organism>
<protein>
    <recommendedName>
        <fullName evidence="1">DNA polymerase III delta subunit-like C-terminal domain-containing protein</fullName>
    </recommendedName>
</protein>
<dbReference type="InterPro" id="IPR008921">
    <property type="entry name" value="DNA_pol3_clamp-load_cplx_C"/>
</dbReference>
<evidence type="ECO:0000313" key="2">
    <source>
        <dbReference type="EMBL" id="KKT34446.1"/>
    </source>
</evidence>
<dbReference type="SUPFAM" id="SSF48019">
    <property type="entry name" value="post-AAA+ oligomerization domain-like"/>
    <property type="match status" value="1"/>
</dbReference>
<sequence length="225" mass="25498">MIIIHGENTKGSYSRLNLLIENHRKEGKNIISYNAAEIDITRLEQELNPSDLFGNQSLLVISNLFSGPKSKQKEALKKSLQEKVDQPVVLYEQKEVPPTSLKPFTGSQIEVFKVSPQIFKFLESLSPNSPLLAQFNSLLSQEAEVEFIYAMLVRQIRLLITAKTNPNQLKTAPFVKRLLIIQAGKFSLEHLLDLHHRLYLIDKQIKLGKTSLDMESLLTGFLTAL</sequence>
<dbReference type="GO" id="GO:0006260">
    <property type="term" value="P:DNA replication"/>
    <property type="evidence" value="ECO:0007669"/>
    <property type="project" value="InterPro"/>
</dbReference>
<gene>
    <name evidence="2" type="ORF">UW23_C0038G0004</name>
</gene>
<evidence type="ECO:0000313" key="3">
    <source>
        <dbReference type="Proteomes" id="UP000034069"/>
    </source>
</evidence>
<evidence type="ECO:0000259" key="1">
    <source>
        <dbReference type="Pfam" id="PF21694"/>
    </source>
</evidence>
<dbReference type="GO" id="GO:0003677">
    <property type="term" value="F:DNA binding"/>
    <property type="evidence" value="ECO:0007669"/>
    <property type="project" value="InterPro"/>
</dbReference>
<dbReference type="Pfam" id="PF21694">
    <property type="entry name" value="DNA_pol3_delta_C"/>
    <property type="match status" value="1"/>
</dbReference>
<proteinExistence type="predicted"/>
<comment type="caution">
    <text evidence="2">The sequence shown here is derived from an EMBL/GenBank/DDBJ whole genome shotgun (WGS) entry which is preliminary data.</text>
</comment>
<dbReference type="EMBL" id="LCHN01000038">
    <property type="protein sequence ID" value="KKT34446.1"/>
    <property type="molecule type" value="Genomic_DNA"/>
</dbReference>
<dbReference type="Proteomes" id="UP000034069">
    <property type="component" value="Unassembled WGS sequence"/>
</dbReference>
<feature type="domain" description="DNA polymerase III delta subunit-like C-terminal" evidence="1">
    <location>
        <begin position="132"/>
        <end position="211"/>
    </location>
</feature>
<dbReference type="AlphaFoldDB" id="A0A0G1GHM1"/>
<dbReference type="InterPro" id="IPR048466">
    <property type="entry name" value="DNA_pol3_delta-like_C"/>
</dbReference>
<name>A0A0G1GHM1_9BACT</name>
<reference evidence="2 3" key="1">
    <citation type="journal article" date="2015" name="Nature">
        <title>rRNA introns, odd ribosomes, and small enigmatic genomes across a large radiation of phyla.</title>
        <authorList>
            <person name="Brown C.T."/>
            <person name="Hug L.A."/>
            <person name="Thomas B.C."/>
            <person name="Sharon I."/>
            <person name="Castelle C.J."/>
            <person name="Singh A."/>
            <person name="Wilkins M.J."/>
            <person name="Williams K.H."/>
            <person name="Banfield J.F."/>
        </authorList>
    </citation>
    <scope>NUCLEOTIDE SEQUENCE [LARGE SCALE GENOMIC DNA]</scope>
</reference>
<dbReference type="Gene3D" id="1.20.272.10">
    <property type="match status" value="1"/>
</dbReference>
<accession>A0A0G1GHM1</accession>